<dbReference type="EMBL" id="JWME01000013">
    <property type="protein sequence ID" value="KJY49403.1"/>
    <property type="molecule type" value="Genomic_DNA"/>
</dbReference>
<accession>A0A0F4KTK1</accession>
<evidence type="ECO:0000256" key="1">
    <source>
        <dbReference type="ARBA" id="ARBA00010562"/>
    </source>
</evidence>
<dbReference type="AlphaFoldDB" id="A0A0F4KTK1"/>
<reference evidence="3 4" key="1">
    <citation type="submission" date="2014-12" db="EMBL/GenBank/DDBJ databases">
        <title>Comparative genomics of the lactic acid bacteria isolated from the honey bee gut.</title>
        <authorList>
            <person name="Ellegaard K.M."/>
            <person name="Tamarit D."/>
            <person name="Javelind E."/>
            <person name="Olofsson T."/>
            <person name="Andersson S.G."/>
            <person name="Vasquez A."/>
        </authorList>
    </citation>
    <scope>NUCLEOTIDE SEQUENCE [LARGE SCALE GENOMIC DNA]</scope>
    <source>
        <strain evidence="3 4">Bin2</strain>
    </source>
</reference>
<dbReference type="GO" id="GO:0006351">
    <property type="term" value="P:DNA-templated transcription"/>
    <property type="evidence" value="ECO:0007669"/>
    <property type="project" value="TreeGrafter"/>
</dbReference>
<dbReference type="Pfam" id="PF04221">
    <property type="entry name" value="RelB"/>
    <property type="match status" value="1"/>
</dbReference>
<dbReference type="PATRIC" id="fig|1684.4.peg.1610"/>
<dbReference type="Gene3D" id="1.10.1220.10">
    <property type="entry name" value="Met repressor-like"/>
    <property type="match status" value="1"/>
</dbReference>
<dbReference type="PANTHER" id="PTHR38781">
    <property type="entry name" value="ANTITOXIN DINJ-RELATED"/>
    <property type="match status" value="1"/>
</dbReference>
<evidence type="ECO:0000313" key="4">
    <source>
        <dbReference type="Proteomes" id="UP000033648"/>
    </source>
</evidence>
<dbReference type="PANTHER" id="PTHR38781:SF1">
    <property type="entry name" value="ANTITOXIN DINJ-RELATED"/>
    <property type="match status" value="1"/>
</dbReference>
<dbReference type="Proteomes" id="UP000033648">
    <property type="component" value="Unassembled WGS sequence"/>
</dbReference>
<dbReference type="OrthoDB" id="9804867at2"/>
<organism evidence="3 4">
    <name type="scientific">Bifidobacterium asteroides</name>
    <dbReference type="NCBI Taxonomy" id="1684"/>
    <lineage>
        <taxon>Bacteria</taxon>
        <taxon>Bacillati</taxon>
        <taxon>Actinomycetota</taxon>
        <taxon>Actinomycetes</taxon>
        <taxon>Bifidobacteriales</taxon>
        <taxon>Bifidobacteriaceae</taxon>
        <taxon>Bifidobacterium</taxon>
    </lineage>
</organism>
<evidence type="ECO:0000256" key="2">
    <source>
        <dbReference type="ARBA" id="ARBA00022649"/>
    </source>
</evidence>
<evidence type="ECO:0000313" key="3">
    <source>
        <dbReference type="EMBL" id="KJY49403.1"/>
    </source>
</evidence>
<dbReference type="InterPro" id="IPR013321">
    <property type="entry name" value="Arc_rbn_hlx_hlx"/>
</dbReference>
<sequence length="96" mass="10746">MEKMSQVTVRISDADKQQVDHIVKELGLDMTTVTRAFYKQIIREQRIPLDFSLDLPAETEEALEESRLMAMKGKTKGYATGKNLVDGMLATAGADR</sequence>
<gene>
    <name evidence="3" type="ORF">JF69_14990</name>
</gene>
<dbReference type="GO" id="GO:0006355">
    <property type="term" value="P:regulation of DNA-templated transcription"/>
    <property type="evidence" value="ECO:0007669"/>
    <property type="project" value="InterPro"/>
</dbReference>
<comment type="similarity">
    <text evidence="1">Belongs to the RelB/DinJ antitoxin family.</text>
</comment>
<dbReference type="NCBIfam" id="TIGR02384">
    <property type="entry name" value="RelB_DinJ"/>
    <property type="match status" value="1"/>
</dbReference>
<name>A0A0F4KTK1_9BIFI</name>
<comment type="caution">
    <text evidence="3">The sequence shown here is derived from an EMBL/GenBank/DDBJ whole genome shotgun (WGS) entry which is preliminary data.</text>
</comment>
<dbReference type="InterPro" id="IPR007337">
    <property type="entry name" value="RelB/DinJ"/>
</dbReference>
<keyword evidence="2" id="KW-1277">Toxin-antitoxin system</keyword>
<protein>
    <submittedName>
        <fullName evidence="3">Toxin-antitoxin system protein</fullName>
    </submittedName>
</protein>
<proteinExistence type="inferred from homology"/>